<dbReference type="EMBL" id="ABXV02000013">
    <property type="protein sequence ID" value="EFB73478.1"/>
    <property type="molecule type" value="Genomic_DNA"/>
</dbReference>
<dbReference type="eggNOG" id="ENOG50315WD">
    <property type="taxonomic scope" value="Bacteria"/>
</dbReference>
<dbReference type="Pfam" id="PF06141">
    <property type="entry name" value="Phage_tail_U"/>
    <property type="match status" value="1"/>
</dbReference>
<proteinExistence type="predicted"/>
<organism evidence="1 2">
    <name type="scientific">Providencia rustigianii DSM 4541</name>
    <dbReference type="NCBI Taxonomy" id="500637"/>
    <lineage>
        <taxon>Bacteria</taxon>
        <taxon>Pseudomonadati</taxon>
        <taxon>Pseudomonadota</taxon>
        <taxon>Gammaproteobacteria</taxon>
        <taxon>Enterobacterales</taxon>
        <taxon>Morganellaceae</taxon>
        <taxon>Providencia</taxon>
    </lineage>
</organism>
<sequence length="132" mass="15429">MIVHTRIRNTVIQHLNERFPNIKTYDGRPTHFDESELPVIAVYLTEPRPDPYYLDSNQWTAILHLELFLKSSVPDATLDKWVEEKLYPAVADMTDLGGVITDMTPKGYDYDRDDEMSLWASVDLSYQIKYEM</sequence>
<dbReference type="HOGENOM" id="CLU_149980_1_0_6"/>
<keyword evidence="2" id="KW-1185">Reference proteome</keyword>
<evidence type="ECO:0000313" key="1">
    <source>
        <dbReference type="EMBL" id="EFB73478.1"/>
    </source>
</evidence>
<gene>
    <name evidence="1" type="ORF">PROVRUST_05571</name>
</gene>
<dbReference type="Gene3D" id="3.30.70.1700">
    <property type="entry name" value="Phage minor tail protein U"/>
    <property type="match status" value="1"/>
</dbReference>
<name>D1P062_9GAMM</name>
<dbReference type="InterPro" id="IPR009312">
    <property type="entry name" value="Phage_lambda_GpU-like"/>
</dbReference>
<reference evidence="1" key="1">
    <citation type="submission" date="2009-12" db="EMBL/GenBank/DDBJ databases">
        <authorList>
            <person name="Weinstock G."/>
            <person name="Sodergren E."/>
            <person name="Clifton S."/>
            <person name="Fulton L."/>
            <person name="Fulton B."/>
            <person name="Courtney L."/>
            <person name="Fronick C."/>
            <person name="Harrison M."/>
            <person name="Strong C."/>
            <person name="Farmer C."/>
            <person name="Delahaunty K."/>
            <person name="Markovic C."/>
            <person name="Hall O."/>
            <person name="Minx P."/>
            <person name="Tomlinson C."/>
            <person name="Mitreva M."/>
            <person name="Nelson J."/>
            <person name="Hou S."/>
            <person name="Wollam A."/>
            <person name="Pepin K.H."/>
            <person name="Johnson M."/>
            <person name="Bhonagiri V."/>
            <person name="Nash W.E."/>
            <person name="Warren W."/>
            <person name="Chinwalla A."/>
            <person name="Mardis E.R."/>
            <person name="Wilson R.K."/>
        </authorList>
    </citation>
    <scope>NUCLEOTIDE SEQUENCE [LARGE SCALE GENOMIC DNA]</scope>
    <source>
        <strain evidence="1">DSM 4541</strain>
    </source>
</reference>
<dbReference type="STRING" id="500637.PROVRUST_05571"/>
<dbReference type="InterPro" id="IPR038512">
    <property type="entry name" value="GpU-like_sf"/>
</dbReference>
<dbReference type="SUPFAM" id="SSF143749">
    <property type="entry name" value="Phage tail protein-like"/>
    <property type="match status" value="1"/>
</dbReference>
<protein>
    <submittedName>
        <fullName evidence="1">Phage minor tail protein U</fullName>
    </submittedName>
</protein>
<comment type="caution">
    <text evidence="1">The sequence shown here is derived from an EMBL/GenBank/DDBJ whole genome shotgun (WGS) entry which is preliminary data.</text>
</comment>
<dbReference type="InterPro" id="IPR035934">
    <property type="entry name" value="Phage_tail_protein-like_sf"/>
</dbReference>
<evidence type="ECO:0000313" key="2">
    <source>
        <dbReference type="Proteomes" id="UP000005512"/>
    </source>
</evidence>
<accession>D1P062</accession>
<dbReference type="RefSeq" id="WP_006813632.1">
    <property type="nucleotide sequence ID" value="NZ_GG703817.1"/>
</dbReference>
<dbReference type="AlphaFoldDB" id="D1P062"/>
<dbReference type="Proteomes" id="UP000005512">
    <property type="component" value="Unassembled WGS sequence"/>
</dbReference>